<feature type="transmembrane region" description="Helical" evidence="12">
    <location>
        <begin position="48"/>
        <end position="66"/>
    </location>
</feature>
<evidence type="ECO:0000256" key="11">
    <source>
        <dbReference type="ARBA" id="ARBA00048048"/>
    </source>
</evidence>
<feature type="transmembrane region" description="Helical" evidence="12">
    <location>
        <begin position="173"/>
        <end position="192"/>
    </location>
</feature>
<evidence type="ECO:0000256" key="7">
    <source>
        <dbReference type="ARBA" id="ARBA00023139"/>
    </source>
</evidence>
<keyword evidence="4" id="KW-0256">Endoplasmic reticulum</keyword>
<keyword evidence="8" id="KW-0449">Lipoprotein</keyword>
<evidence type="ECO:0000256" key="6">
    <source>
        <dbReference type="ARBA" id="ARBA00023136"/>
    </source>
</evidence>
<feature type="transmembrane region" description="Helical" evidence="12">
    <location>
        <begin position="204"/>
        <end position="224"/>
    </location>
</feature>
<protein>
    <recommendedName>
        <fullName evidence="12">Palmitoyltransferase</fullName>
        <ecNumber evidence="12">2.3.1.225</ecNumber>
    </recommendedName>
</protein>
<keyword evidence="5 12" id="KW-1133">Transmembrane helix</keyword>
<dbReference type="PANTHER" id="PTHR22883">
    <property type="entry name" value="ZINC FINGER DHHC DOMAIN CONTAINING PROTEIN"/>
    <property type="match status" value="1"/>
</dbReference>
<evidence type="ECO:0000313" key="15">
    <source>
        <dbReference type="EMBL" id="CUS25035.1"/>
    </source>
</evidence>
<comment type="domain">
    <text evidence="12">The DHHC domain is required for palmitoyltransferase activity.</text>
</comment>
<dbReference type="EMBL" id="LN890552">
    <property type="protein sequence ID" value="CUS25035.1"/>
    <property type="molecule type" value="Genomic_DNA"/>
</dbReference>
<comment type="similarity">
    <text evidence="10">Belongs to the DHHC palmitoyltransferase family. SWF1 subfamily.</text>
</comment>
<dbReference type="AlphaFoldDB" id="A0A0P1KXT3"/>
<dbReference type="InterPro" id="IPR001594">
    <property type="entry name" value="Palmitoyltrfase_DHHC"/>
</dbReference>
<evidence type="ECO:0000256" key="1">
    <source>
        <dbReference type="ARBA" id="ARBA00004477"/>
    </source>
</evidence>
<evidence type="ECO:0000256" key="5">
    <source>
        <dbReference type="ARBA" id="ARBA00022989"/>
    </source>
</evidence>
<accession>A0A0P1KXT3</accession>
<dbReference type="GO" id="GO:0005789">
    <property type="term" value="C:endoplasmic reticulum membrane"/>
    <property type="evidence" value="ECO:0007669"/>
    <property type="project" value="UniProtKB-SubCell"/>
</dbReference>
<dbReference type="Pfam" id="PF01529">
    <property type="entry name" value="DHHC"/>
    <property type="match status" value="1"/>
</dbReference>
<name>A0A0P1KXT3_9SACH</name>
<dbReference type="GO" id="GO:0005794">
    <property type="term" value="C:Golgi apparatus"/>
    <property type="evidence" value="ECO:0007669"/>
    <property type="project" value="TreeGrafter"/>
</dbReference>
<dbReference type="PANTHER" id="PTHR22883:SF489">
    <property type="entry name" value="PALMITOYLTRANSFERASE SWF1"/>
    <property type="match status" value="1"/>
</dbReference>
<evidence type="ECO:0000313" key="16">
    <source>
        <dbReference type="Proteomes" id="UP000236544"/>
    </source>
</evidence>
<reference evidence="16" key="1">
    <citation type="submission" date="2015-10" db="EMBL/GenBank/DDBJ databases">
        <authorList>
            <person name="Devillers H."/>
        </authorList>
    </citation>
    <scope>NUCLEOTIDE SEQUENCE [LARGE SCALE GENOMIC DNA]</scope>
</reference>
<keyword evidence="2 12" id="KW-0808">Transferase</keyword>
<keyword evidence="9 12" id="KW-0012">Acyltransferase</keyword>
<evidence type="ECO:0000256" key="4">
    <source>
        <dbReference type="ARBA" id="ARBA00022824"/>
    </source>
</evidence>
<feature type="domain" description="Palmitoyltransferase DHHC" evidence="14">
    <location>
        <begin position="129"/>
        <end position="241"/>
    </location>
</feature>
<dbReference type="GO" id="GO:0006612">
    <property type="term" value="P:protein targeting to membrane"/>
    <property type="evidence" value="ECO:0007669"/>
    <property type="project" value="TreeGrafter"/>
</dbReference>
<dbReference type="GO" id="GO:0019706">
    <property type="term" value="F:protein-cysteine S-palmitoyltransferase activity"/>
    <property type="evidence" value="ECO:0007669"/>
    <property type="project" value="UniProtKB-EC"/>
</dbReference>
<comment type="catalytic activity">
    <reaction evidence="11 12">
        <text>L-cysteinyl-[protein] + hexadecanoyl-CoA = S-hexadecanoyl-L-cysteinyl-[protein] + CoA</text>
        <dbReference type="Rhea" id="RHEA:36683"/>
        <dbReference type="Rhea" id="RHEA-COMP:10131"/>
        <dbReference type="Rhea" id="RHEA-COMP:11032"/>
        <dbReference type="ChEBI" id="CHEBI:29950"/>
        <dbReference type="ChEBI" id="CHEBI:57287"/>
        <dbReference type="ChEBI" id="CHEBI:57379"/>
        <dbReference type="ChEBI" id="CHEBI:74151"/>
        <dbReference type="EC" id="2.3.1.225"/>
    </reaction>
</comment>
<evidence type="ECO:0000256" key="10">
    <source>
        <dbReference type="ARBA" id="ARBA00038463"/>
    </source>
</evidence>
<evidence type="ECO:0000256" key="2">
    <source>
        <dbReference type="ARBA" id="ARBA00022679"/>
    </source>
</evidence>
<gene>
    <name evidence="15" type="ORF">LAQU0_S25e00430g</name>
</gene>
<proteinExistence type="inferred from homology"/>
<evidence type="ECO:0000256" key="9">
    <source>
        <dbReference type="ARBA" id="ARBA00023315"/>
    </source>
</evidence>
<dbReference type="OrthoDB" id="9909019at2759"/>
<comment type="subcellular location">
    <subcellularLocation>
        <location evidence="1">Endoplasmic reticulum membrane</location>
        <topology evidence="1">Multi-pass membrane protein</topology>
    </subcellularLocation>
</comment>
<evidence type="ECO:0000259" key="14">
    <source>
        <dbReference type="Pfam" id="PF01529"/>
    </source>
</evidence>
<evidence type="ECO:0000256" key="3">
    <source>
        <dbReference type="ARBA" id="ARBA00022692"/>
    </source>
</evidence>
<keyword evidence="3 12" id="KW-0812">Transmembrane</keyword>
<evidence type="ECO:0000256" key="12">
    <source>
        <dbReference type="RuleBase" id="RU079119"/>
    </source>
</evidence>
<dbReference type="PROSITE" id="PS50216">
    <property type="entry name" value="DHHC"/>
    <property type="match status" value="1"/>
</dbReference>
<dbReference type="EC" id="2.3.1.225" evidence="12"/>
<dbReference type="InterPro" id="IPR039859">
    <property type="entry name" value="PFA4/ZDH16/20/ERF2-like"/>
</dbReference>
<feature type="transmembrane region" description="Helical" evidence="12">
    <location>
        <begin position="86"/>
        <end position="106"/>
    </location>
</feature>
<keyword evidence="16" id="KW-1185">Reference proteome</keyword>
<evidence type="ECO:0000256" key="13">
    <source>
        <dbReference type="SAM" id="MobiDB-lite"/>
    </source>
</evidence>
<organism evidence="15 16">
    <name type="scientific">Lachancea quebecensis</name>
    <dbReference type="NCBI Taxonomy" id="1654605"/>
    <lineage>
        <taxon>Eukaryota</taxon>
        <taxon>Fungi</taxon>
        <taxon>Dikarya</taxon>
        <taxon>Ascomycota</taxon>
        <taxon>Saccharomycotina</taxon>
        <taxon>Saccharomycetes</taxon>
        <taxon>Saccharomycetales</taxon>
        <taxon>Saccharomycetaceae</taxon>
        <taxon>Lachancea</taxon>
    </lineage>
</organism>
<dbReference type="Proteomes" id="UP000236544">
    <property type="component" value="Unassembled WGS sequence"/>
</dbReference>
<feature type="region of interest" description="Disordered" evidence="13">
    <location>
        <begin position="270"/>
        <end position="295"/>
    </location>
</feature>
<keyword evidence="7" id="KW-0564">Palmitate</keyword>
<keyword evidence="6 12" id="KW-0472">Membrane</keyword>
<sequence>MGLFIWILILPQLVLFLFSPLLRTRPVFRWYYAKVFHPVFEDVNRFRWKYRAVPAFYLTIYAYCTFLFFKDIESLIRARLLRIERLLIIPGALSAPIITGLLTTWIKPKPTYALPVLDAYDELIFHSGVNCRTCKLPKYARTKHCPICNQCVQLADHHCVWANNCIGRGNYQYFYLFLVSNVFLTNYGFLRLLFLQRFVHSRQLLILSILLGCFGVILVIFSYFQFVLVRDGMTTNEENKWLVVHDMVRARQMVTDVAGKYYFRLPANDQESPAEPLSSSKNLSQDPKKFRLSNNSPDTYVYYSTNPYDNATYEVKDPKEVTSASTITNIYDEGGFWKNLVARLDFT</sequence>
<evidence type="ECO:0000256" key="8">
    <source>
        <dbReference type="ARBA" id="ARBA00023288"/>
    </source>
</evidence>